<dbReference type="Proteomes" id="UP000294299">
    <property type="component" value="Chromosome NFRAN"/>
</dbReference>
<keyword evidence="2" id="KW-1185">Reference proteome</keyword>
<dbReference type="KEGG" id="nfn:NFRAN_0395"/>
<evidence type="ECO:0000313" key="1">
    <source>
        <dbReference type="EMBL" id="VFJ12716.1"/>
    </source>
</evidence>
<name>A0A484I4P1_9ARCH</name>
<sequence>MDLKSYYLFSTFSFLLISINISLAIAQPSWELYENESCAISLMHPYMEDKISQASSGTFQIFITKDNKDPDSLNMNITVSCLDKRLPITEQSMNLTMSGLEQEFELVTYEENSLNKTAIDGEKLSFVTVGGQIERGELFNAQTVAEINHENNTYIIRILSVGDDGLSGFINNHNYLKDNILSSIKFLN</sequence>
<dbReference type="EMBL" id="LR216287">
    <property type="protein sequence ID" value="VFJ12716.1"/>
    <property type="molecule type" value="Genomic_DNA"/>
</dbReference>
<gene>
    <name evidence="1" type="ORF">NFRAN_0395</name>
</gene>
<dbReference type="AlphaFoldDB" id="A0A484I4P1"/>
<reference evidence="1 2" key="1">
    <citation type="submission" date="2019-02" db="EMBL/GenBank/DDBJ databases">
        <authorList>
            <person name="Lehtovirta-Morley E L."/>
        </authorList>
    </citation>
    <scope>NUCLEOTIDE SEQUENCE [LARGE SCALE GENOMIC DNA]</scope>
    <source>
        <strain evidence="1">NFRAN1</strain>
    </source>
</reference>
<proteinExistence type="predicted"/>
<protein>
    <submittedName>
        <fullName evidence="1">Uncharacterized protein</fullName>
    </submittedName>
</protein>
<organism evidence="1 2">
    <name type="scientific">Candidatus Nitrosocosmicus franklandianus</name>
    <dbReference type="NCBI Taxonomy" id="1798806"/>
    <lineage>
        <taxon>Archaea</taxon>
        <taxon>Nitrososphaerota</taxon>
        <taxon>Nitrososphaeria</taxon>
        <taxon>Nitrososphaerales</taxon>
        <taxon>Nitrososphaeraceae</taxon>
        <taxon>Candidatus Nitrosocosmicus</taxon>
    </lineage>
</organism>
<evidence type="ECO:0000313" key="2">
    <source>
        <dbReference type="Proteomes" id="UP000294299"/>
    </source>
</evidence>
<accession>A0A484I4P1</accession>